<reference evidence="3" key="2">
    <citation type="submission" date="2016-06" db="UniProtKB">
        <authorList>
            <consortium name="WormBaseParasite"/>
        </authorList>
    </citation>
    <scope>IDENTIFICATION</scope>
</reference>
<proteinExistence type="predicted"/>
<keyword evidence="1" id="KW-0732">Signal</keyword>
<evidence type="ECO:0000313" key="2">
    <source>
        <dbReference type="Proteomes" id="UP000050741"/>
    </source>
</evidence>
<dbReference type="AlphaFoldDB" id="A0A183CKN2"/>
<keyword evidence="2" id="KW-1185">Reference proteome</keyword>
<evidence type="ECO:0000313" key="3">
    <source>
        <dbReference type="WBParaSite" id="GPLIN_001343800"/>
    </source>
</evidence>
<dbReference type="WBParaSite" id="GPLIN_001343800">
    <property type="protein sequence ID" value="GPLIN_001343800"/>
    <property type="gene ID" value="GPLIN_001343800"/>
</dbReference>
<dbReference type="Proteomes" id="UP000050741">
    <property type="component" value="Unassembled WGS sequence"/>
</dbReference>
<reference evidence="2" key="1">
    <citation type="submission" date="2014-05" db="EMBL/GenBank/DDBJ databases">
        <title>The genome and life-stage specific transcriptomes of Globodera pallida elucidate key aspects of plant parasitism by a cyst nematode.</title>
        <authorList>
            <person name="Cotton J.A."/>
            <person name="Lilley C.J."/>
            <person name="Jones L.M."/>
            <person name="Kikuchi T."/>
            <person name="Reid A.J."/>
            <person name="Thorpe P."/>
            <person name="Tsai I.J."/>
            <person name="Beasley H."/>
            <person name="Blok V."/>
            <person name="Cock P.J.A."/>
            <person name="Van den Akker S.E."/>
            <person name="Holroyd N."/>
            <person name="Hunt M."/>
            <person name="Mantelin S."/>
            <person name="Naghra H."/>
            <person name="Pain A."/>
            <person name="Palomares-Rius J.E."/>
            <person name="Zarowiecki M."/>
            <person name="Berriman M."/>
            <person name="Jones J.T."/>
            <person name="Urwin P.E."/>
        </authorList>
    </citation>
    <scope>NUCLEOTIDE SEQUENCE [LARGE SCALE GENOMIC DNA]</scope>
    <source>
        <strain evidence="2">Lindley</strain>
    </source>
</reference>
<protein>
    <submittedName>
        <fullName evidence="3">BOWMAN_BIRK domain-containing protein</fullName>
    </submittedName>
</protein>
<name>A0A183CKN2_GLOPA</name>
<accession>A0A183CKN2</accession>
<sequence>MQRQFSLILLPVLFLLHFKIDEGFACGVQVYDDFGCTDLNSTVVPGGNCGPNNGDCVVCRFIFKRNCQIKTECSCFYCCNPKYAENCPDGCNDCVWDGKGDKACRESKNVQFYGCAKYFANKQPAVMDAFGFVNLDKNQNHE</sequence>
<organism evidence="2 3">
    <name type="scientific">Globodera pallida</name>
    <name type="common">Potato cyst nematode worm</name>
    <name type="synonym">Heterodera pallida</name>
    <dbReference type="NCBI Taxonomy" id="36090"/>
    <lineage>
        <taxon>Eukaryota</taxon>
        <taxon>Metazoa</taxon>
        <taxon>Ecdysozoa</taxon>
        <taxon>Nematoda</taxon>
        <taxon>Chromadorea</taxon>
        <taxon>Rhabditida</taxon>
        <taxon>Tylenchina</taxon>
        <taxon>Tylenchomorpha</taxon>
        <taxon>Tylenchoidea</taxon>
        <taxon>Heteroderidae</taxon>
        <taxon>Heteroderinae</taxon>
        <taxon>Globodera</taxon>
    </lineage>
</organism>
<feature type="signal peptide" evidence="1">
    <location>
        <begin position="1"/>
        <end position="25"/>
    </location>
</feature>
<evidence type="ECO:0000256" key="1">
    <source>
        <dbReference type="SAM" id="SignalP"/>
    </source>
</evidence>
<feature type="chain" id="PRO_5008147752" evidence="1">
    <location>
        <begin position="26"/>
        <end position="142"/>
    </location>
</feature>